<feature type="signal peptide" evidence="3">
    <location>
        <begin position="1"/>
        <end position="22"/>
    </location>
</feature>
<dbReference type="Proteomes" id="UP001620408">
    <property type="component" value="Unassembled WGS sequence"/>
</dbReference>
<protein>
    <recommendedName>
        <fullName evidence="6">Tetratricopeptide repeat protein</fullName>
    </recommendedName>
</protein>
<reference evidence="4 5" key="1">
    <citation type="submission" date="2020-10" db="EMBL/GenBank/DDBJ databases">
        <title>Phylogeny of dyella-like bacteria.</title>
        <authorList>
            <person name="Fu J."/>
        </authorList>
    </citation>
    <scope>NUCLEOTIDE SEQUENCE [LARGE SCALE GENOMIC DNA]</scope>
    <source>
        <strain evidence="4 5">BB4</strain>
    </source>
</reference>
<feature type="chain" id="PRO_5046402527" description="Tetratricopeptide repeat protein" evidence="3">
    <location>
        <begin position="23"/>
        <end position="810"/>
    </location>
</feature>
<keyword evidence="2" id="KW-0472">Membrane</keyword>
<keyword evidence="5" id="KW-1185">Reference proteome</keyword>
<sequence length="810" mass="87025">MIKRKWIVAGVLAGMTGAVVWACGPDFPSQLLDHREATLRATPQNSFAFEVSHLLPPTDSLQADESNASPSQDDQAAMAKAQGLSPEQWATVVKLREADTGSKAYEDGKDLPADLRAYTAGAVDYAAAEMSCEGSDEAADKAQGDVCEPATDEAMDHAIASFEQVLALPPEQAKLRSVWAAYMLGRIHAARAHAHASEAEVFKRERDAAAKAFELARTRAVDGAADTQGLAVSSFGEEARLYLYSEGRLCGWSELWSDKETCGQALAPADLKRAITLYAAQAGHGSNSAVQSLAAIAANALADDELAVALIDAPVPQRLLVSYALAREGDEVTESSAGAAQAAKPNPRLLALVSAIEQRGLDQVAGADRLAALAYRLGRYDLAAKLADKASGPLASWVRAKLALQKGDLLAAAAAYAEAAKAFPKADDPKASIDVGNTKLLVGEQGVLALARGEYVEAMGHLYDAANATGGNGNVYDEDEGSGVGYGNDASYVAERVLNVDELKTFVDAHAPASPAPAPAHATSAAPEPYYGSPPLADNLRWLLARRLMRAGRYDEALGYFPVSGDRRFGEVDMRTKAREFVGAVRDSEHAWTDVGKAEARYAAAKIEREQGMELFGYEQGPDYTDIGGSFQGGSGHSADDLKQSFVTDGERQRFAGSGAKPDLRFHYRYLAADRATSAADLLPRRSQAFAAVLCQATGWMLEGPPDYSDHYQGYGEPVPTEPSERERKAGALYQRYVKQGPYVDWAANFGRDCEEPDFDKARAMQRHHYVVQAKHMVRRYWPLELGGLVLVAGGLVWGIRRRKNRKLPG</sequence>
<dbReference type="InterPro" id="IPR011990">
    <property type="entry name" value="TPR-like_helical_dom_sf"/>
</dbReference>
<keyword evidence="3" id="KW-0732">Signal</keyword>
<feature type="region of interest" description="Disordered" evidence="1">
    <location>
        <begin position="58"/>
        <end position="84"/>
    </location>
</feature>
<feature type="transmembrane region" description="Helical" evidence="2">
    <location>
        <begin position="781"/>
        <end position="800"/>
    </location>
</feature>
<evidence type="ECO:0008006" key="6">
    <source>
        <dbReference type="Google" id="ProtNLM"/>
    </source>
</evidence>
<evidence type="ECO:0000256" key="1">
    <source>
        <dbReference type="SAM" id="MobiDB-lite"/>
    </source>
</evidence>
<accession>A0ABW8K5C3</accession>
<organism evidence="4 5">
    <name type="scientific">Dyella koreensis</name>
    <dbReference type="NCBI Taxonomy" id="311235"/>
    <lineage>
        <taxon>Bacteria</taxon>
        <taxon>Pseudomonadati</taxon>
        <taxon>Pseudomonadota</taxon>
        <taxon>Gammaproteobacteria</taxon>
        <taxon>Lysobacterales</taxon>
        <taxon>Rhodanobacteraceae</taxon>
        <taxon>Dyella</taxon>
    </lineage>
</organism>
<evidence type="ECO:0000256" key="3">
    <source>
        <dbReference type="SAM" id="SignalP"/>
    </source>
</evidence>
<feature type="compositionally biased region" description="Polar residues" evidence="1">
    <location>
        <begin position="59"/>
        <end position="74"/>
    </location>
</feature>
<keyword evidence="2" id="KW-1133">Transmembrane helix</keyword>
<dbReference type="SUPFAM" id="SSF48452">
    <property type="entry name" value="TPR-like"/>
    <property type="match status" value="1"/>
</dbReference>
<evidence type="ECO:0000256" key="2">
    <source>
        <dbReference type="SAM" id="Phobius"/>
    </source>
</evidence>
<evidence type="ECO:0000313" key="4">
    <source>
        <dbReference type="EMBL" id="MFK2918102.1"/>
    </source>
</evidence>
<proteinExistence type="predicted"/>
<comment type="caution">
    <text evidence="4">The sequence shown here is derived from an EMBL/GenBank/DDBJ whole genome shotgun (WGS) entry which is preliminary data.</text>
</comment>
<name>A0ABW8K5C3_9GAMM</name>
<evidence type="ECO:0000313" key="5">
    <source>
        <dbReference type="Proteomes" id="UP001620408"/>
    </source>
</evidence>
<keyword evidence="2" id="KW-0812">Transmembrane</keyword>
<dbReference type="RefSeq" id="WP_379983857.1">
    <property type="nucleotide sequence ID" value="NZ_JADIKD010000011.1"/>
</dbReference>
<gene>
    <name evidence="4" type="ORF">ISS97_12570</name>
</gene>
<dbReference type="EMBL" id="JADIKD010000011">
    <property type="protein sequence ID" value="MFK2918102.1"/>
    <property type="molecule type" value="Genomic_DNA"/>
</dbReference>